<dbReference type="SUPFAM" id="SSF46767">
    <property type="entry name" value="Methylated DNA-protein cysteine methyltransferase, C-terminal domain"/>
    <property type="match status" value="1"/>
</dbReference>
<dbReference type="EMBL" id="MFTO01000018">
    <property type="protein sequence ID" value="OGI63483.1"/>
    <property type="molecule type" value="Genomic_DNA"/>
</dbReference>
<dbReference type="GO" id="GO:0032259">
    <property type="term" value="P:methylation"/>
    <property type="evidence" value="ECO:0007669"/>
    <property type="project" value="UniProtKB-KW"/>
</dbReference>
<comment type="catalytic activity">
    <reaction evidence="6">
        <text>a 6-O-methyl-2'-deoxyguanosine in DNA + L-cysteinyl-[protein] = S-methyl-L-cysteinyl-[protein] + a 2'-deoxyguanosine in DNA</text>
        <dbReference type="Rhea" id="RHEA:24000"/>
        <dbReference type="Rhea" id="RHEA-COMP:10131"/>
        <dbReference type="Rhea" id="RHEA-COMP:10132"/>
        <dbReference type="Rhea" id="RHEA-COMP:11367"/>
        <dbReference type="Rhea" id="RHEA-COMP:11368"/>
        <dbReference type="ChEBI" id="CHEBI:29950"/>
        <dbReference type="ChEBI" id="CHEBI:82612"/>
        <dbReference type="ChEBI" id="CHEBI:85445"/>
        <dbReference type="ChEBI" id="CHEBI:85448"/>
        <dbReference type="EC" id="2.1.1.63"/>
    </reaction>
</comment>
<dbReference type="AlphaFoldDB" id="A0A1F6V1E0"/>
<evidence type="ECO:0000256" key="2">
    <source>
        <dbReference type="ARBA" id="ARBA00022603"/>
    </source>
</evidence>
<dbReference type="InterPro" id="IPR014048">
    <property type="entry name" value="MethylDNA_cys_MeTrfase_DNA-bd"/>
</dbReference>
<keyword evidence="5" id="KW-0234">DNA repair</keyword>
<comment type="caution">
    <text evidence="8">The sequence shown here is derived from an EMBL/GenBank/DDBJ whole genome shotgun (WGS) entry which is preliminary data.</text>
</comment>
<dbReference type="InterPro" id="IPR036217">
    <property type="entry name" value="MethylDNA_cys_MeTrfase_DNAb"/>
</dbReference>
<sequence length="84" mass="9262">MKTFTEKVLEVVKKIPKGKMLTYKEVARKAGSAGASRAVGNIMRTNFHKDVPCHRVIRSDGKIGDYNRGGTNAKMRLLKSEGAI</sequence>
<dbReference type="GO" id="GO:0003908">
    <property type="term" value="F:methylated-DNA-[protein]-cysteine S-methyltransferase activity"/>
    <property type="evidence" value="ECO:0007669"/>
    <property type="project" value="UniProtKB-EC"/>
</dbReference>
<dbReference type="Gene3D" id="1.10.10.10">
    <property type="entry name" value="Winged helix-like DNA-binding domain superfamily/Winged helix DNA-binding domain"/>
    <property type="match status" value="1"/>
</dbReference>
<dbReference type="PANTHER" id="PTHR10815">
    <property type="entry name" value="METHYLATED-DNA--PROTEIN-CYSTEINE METHYLTRANSFERASE"/>
    <property type="match status" value="1"/>
</dbReference>
<protein>
    <submittedName>
        <fullName evidence="8">6-O-methylguanine DNA methyltransferase</fullName>
    </submittedName>
</protein>
<evidence type="ECO:0000256" key="1">
    <source>
        <dbReference type="ARBA" id="ARBA00001286"/>
    </source>
</evidence>
<gene>
    <name evidence="8" type="ORF">A2733_00315</name>
</gene>
<dbReference type="PANTHER" id="PTHR10815:SF13">
    <property type="entry name" value="METHYLATED-DNA--PROTEIN-CYSTEINE METHYLTRANSFERASE"/>
    <property type="match status" value="1"/>
</dbReference>
<keyword evidence="2 8" id="KW-0489">Methyltransferase</keyword>
<organism evidence="8 9">
    <name type="scientific">Candidatus Nomurabacteria bacterium RIFCSPHIGHO2_01_FULL_40_20</name>
    <dbReference type="NCBI Taxonomy" id="1801738"/>
    <lineage>
        <taxon>Bacteria</taxon>
        <taxon>Candidatus Nomuraibacteriota</taxon>
    </lineage>
</organism>
<evidence type="ECO:0000313" key="9">
    <source>
        <dbReference type="Proteomes" id="UP000178985"/>
    </source>
</evidence>
<comment type="catalytic activity">
    <reaction evidence="1">
        <text>a 4-O-methyl-thymidine in DNA + L-cysteinyl-[protein] = a thymidine in DNA + S-methyl-L-cysteinyl-[protein]</text>
        <dbReference type="Rhea" id="RHEA:53428"/>
        <dbReference type="Rhea" id="RHEA-COMP:10131"/>
        <dbReference type="Rhea" id="RHEA-COMP:10132"/>
        <dbReference type="Rhea" id="RHEA-COMP:13555"/>
        <dbReference type="Rhea" id="RHEA-COMP:13556"/>
        <dbReference type="ChEBI" id="CHEBI:29950"/>
        <dbReference type="ChEBI" id="CHEBI:82612"/>
        <dbReference type="ChEBI" id="CHEBI:137386"/>
        <dbReference type="ChEBI" id="CHEBI:137387"/>
        <dbReference type="EC" id="2.1.1.63"/>
    </reaction>
</comment>
<evidence type="ECO:0000313" key="8">
    <source>
        <dbReference type="EMBL" id="OGI63483.1"/>
    </source>
</evidence>
<dbReference type="GO" id="GO:0006281">
    <property type="term" value="P:DNA repair"/>
    <property type="evidence" value="ECO:0007669"/>
    <property type="project" value="UniProtKB-KW"/>
</dbReference>
<dbReference type="Pfam" id="PF01035">
    <property type="entry name" value="DNA_binding_1"/>
    <property type="match status" value="1"/>
</dbReference>
<proteinExistence type="predicted"/>
<dbReference type="Proteomes" id="UP000178985">
    <property type="component" value="Unassembled WGS sequence"/>
</dbReference>
<dbReference type="PROSITE" id="PS00374">
    <property type="entry name" value="MGMT"/>
    <property type="match status" value="1"/>
</dbReference>
<evidence type="ECO:0000256" key="4">
    <source>
        <dbReference type="ARBA" id="ARBA00022763"/>
    </source>
</evidence>
<keyword evidence="4" id="KW-0227">DNA damage</keyword>
<evidence type="ECO:0000256" key="6">
    <source>
        <dbReference type="ARBA" id="ARBA00049348"/>
    </source>
</evidence>
<name>A0A1F6V1E0_9BACT</name>
<evidence type="ECO:0000256" key="5">
    <source>
        <dbReference type="ARBA" id="ARBA00023204"/>
    </source>
</evidence>
<evidence type="ECO:0000259" key="7">
    <source>
        <dbReference type="Pfam" id="PF01035"/>
    </source>
</evidence>
<feature type="domain" description="Methylated-DNA-[protein]-cysteine S-methyltransferase DNA binding" evidence="7">
    <location>
        <begin position="4"/>
        <end position="83"/>
    </location>
</feature>
<dbReference type="InterPro" id="IPR001497">
    <property type="entry name" value="MethylDNA_cys_MeTrfase_AS"/>
</dbReference>
<keyword evidence="3 8" id="KW-0808">Transferase</keyword>
<evidence type="ECO:0000256" key="3">
    <source>
        <dbReference type="ARBA" id="ARBA00022679"/>
    </source>
</evidence>
<accession>A0A1F6V1E0</accession>
<dbReference type="NCBIfam" id="TIGR00589">
    <property type="entry name" value="ogt"/>
    <property type="match status" value="1"/>
</dbReference>
<dbReference type="InterPro" id="IPR036388">
    <property type="entry name" value="WH-like_DNA-bd_sf"/>
</dbReference>
<reference evidence="8 9" key="1">
    <citation type="journal article" date="2016" name="Nat. Commun.">
        <title>Thousands of microbial genomes shed light on interconnected biogeochemical processes in an aquifer system.</title>
        <authorList>
            <person name="Anantharaman K."/>
            <person name="Brown C.T."/>
            <person name="Hug L.A."/>
            <person name="Sharon I."/>
            <person name="Castelle C.J."/>
            <person name="Probst A.J."/>
            <person name="Thomas B.C."/>
            <person name="Singh A."/>
            <person name="Wilkins M.J."/>
            <person name="Karaoz U."/>
            <person name="Brodie E.L."/>
            <person name="Williams K.H."/>
            <person name="Hubbard S.S."/>
            <person name="Banfield J.F."/>
        </authorList>
    </citation>
    <scope>NUCLEOTIDE SEQUENCE [LARGE SCALE GENOMIC DNA]</scope>
</reference>
<dbReference type="CDD" id="cd06445">
    <property type="entry name" value="ATase"/>
    <property type="match status" value="1"/>
</dbReference>